<keyword evidence="4" id="KW-0145">Chemotaxis</keyword>
<dbReference type="EC" id="3.1.1.61" evidence="2"/>
<dbReference type="InterPro" id="IPR000673">
    <property type="entry name" value="Sig_transdc_resp-reg_Me-estase"/>
</dbReference>
<evidence type="ECO:0000256" key="1">
    <source>
        <dbReference type="ARBA" id="ARBA00022801"/>
    </source>
</evidence>
<evidence type="ECO:0000313" key="7">
    <source>
        <dbReference type="EMBL" id="SDE84874.1"/>
    </source>
</evidence>
<dbReference type="GO" id="GO:0005737">
    <property type="term" value="C:cytoplasm"/>
    <property type="evidence" value="ECO:0007669"/>
    <property type="project" value="InterPro"/>
</dbReference>
<accession>A0A511HF47</accession>
<dbReference type="GO" id="GO:0008984">
    <property type="term" value="F:protein-glutamate methylesterase activity"/>
    <property type="evidence" value="ECO:0007669"/>
    <property type="project" value="UniProtKB-EC"/>
</dbReference>
<evidence type="ECO:0000313" key="6">
    <source>
        <dbReference type="EMBL" id="GEL72167.1"/>
    </source>
</evidence>
<dbReference type="EMBL" id="FNAJ01000013">
    <property type="protein sequence ID" value="SDE84874.1"/>
    <property type="molecule type" value="Genomic_DNA"/>
</dbReference>
<dbReference type="PANTHER" id="PTHR42872:SF6">
    <property type="entry name" value="PROTEIN-GLUTAMATE METHYLESTERASE_PROTEIN-GLUTAMINE GLUTAMINASE"/>
    <property type="match status" value="1"/>
</dbReference>
<keyword evidence="8" id="KW-1185">Reference proteome</keyword>
<dbReference type="Pfam" id="PF01339">
    <property type="entry name" value="CheB_methylest"/>
    <property type="match status" value="1"/>
</dbReference>
<dbReference type="PROSITE" id="PS50122">
    <property type="entry name" value="CHEB"/>
    <property type="match status" value="1"/>
</dbReference>
<dbReference type="Proteomes" id="UP000198717">
    <property type="component" value="Unassembled WGS sequence"/>
</dbReference>
<dbReference type="CDD" id="cd16433">
    <property type="entry name" value="CheB"/>
    <property type="match status" value="1"/>
</dbReference>
<dbReference type="InterPro" id="IPR035909">
    <property type="entry name" value="CheB_C"/>
</dbReference>
<feature type="domain" description="CheB-type methylesterase" evidence="5">
    <location>
        <begin position="13"/>
        <end position="186"/>
    </location>
</feature>
<dbReference type="Gene3D" id="3.40.50.180">
    <property type="entry name" value="Methylesterase CheB, C-terminal domain"/>
    <property type="match status" value="1"/>
</dbReference>
<dbReference type="PANTHER" id="PTHR42872">
    <property type="entry name" value="PROTEIN-GLUTAMATE METHYLESTERASE/PROTEIN-GLUTAMINE GLUTAMINASE"/>
    <property type="match status" value="1"/>
</dbReference>
<feature type="active site" evidence="4">
    <location>
        <position position="138"/>
    </location>
</feature>
<evidence type="ECO:0000259" key="5">
    <source>
        <dbReference type="PROSITE" id="PS50122"/>
    </source>
</evidence>
<comment type="caution">
    <text evidence="6">The sequence shown here is derived from an EMBL/GenBank/DDBJ whole genome shotgun (WGS) entry which is preliminary data.</text>
</comment>
<dbReference type="Proteomes" id="UP000321224">
    <property type="component" value="Unassembled WGS sequence"/>
</dbReference>
<dbReference type="AlphaFoldDB" id="A0A511HF47"/>
<name>A0A511HF47_9BACT</name>
<organism evidence="6 9">
    <name type="scientific">Myxococcus virescens</name>
    <dbReference type="NCBI Taxonomy" id="83456"/>
    <lineage>
        <taxon>Bacteria</taxon>
        <taxon>Pseudomonadati</taxon>
        <taxon>Myxococcota</taxon>
        <taxon>Myxococcia</taxon>
        <taxon>Myxococcales</taxon>
        <taxon>Cystobacterineae</taxon>
        <taxon>Myxococcaceae</taxon>
        <taxon>Myxococcus</taxon>
    </lineage>
</organism>
<feature type="active site" evidence="4">
    <location>
        <position position="18"/>
    </location>
</feature>
<evidence type="ECO:0000256" key="2">
    <source>
        <dbReference type="ARBA" id="ARBA00039140"/>
    </source>
</evidence>
<sequence>MDFESLRGRIDAVVVGASAGGVEALVTVLPSLPRAFRPSVLVVIHQPRERRSMLVDIFSARCALPVREAQDKESVQPGTIYFAPPDYHLLVDEGPSLALSADDPVLFSRPSIDVLFESAADVYGHRLAGLILTGANSDGARGLAAVRDAGGVTLVQRPDTAHVATMPAAALARGPVDFVLSLEQLADLLRRVGGGHEG</sequence>
<reference evidence="6 9" key="2">
    <citation type="submission" date="2019-07" db="EMBL/GenBank/DDBJ databases">
        <title>Whole genome shotgun sequence of Myxococcus virescens NBRC 100334.</title>
        <authorList>
            <person name="Hosoyama A."/>
            <person name="Uohara A."/>
            <person name="Ohji S."/>
            <person name="Ichikawa N."/>
        </authorList>
    </citation>
    <scope>NUCLEOTIDE SEQUENCE [LARGE SCALE GENOMIC DNA]</scope>
    <source>
        <strain evidence="6 9">NBRC 100334</strain>
    </source>
</reference>
<evidence type="ECO:0000256" key="4">
    <source>
        <dbReference type="PROSITE-ProRule" id="PRU00050"/>
    </source>
</evidence>
<proteinExistence type="predicted"/>
<evidence type="ECO:0000256" key="3">
    <source>
        <dbReference type="ARBA" id="ARBA00048267"/>
    </source>
</evidence>
<keyword evidence="1 4" id="KW-0378">Hydrolase</keyword>
<evidence type="ECO:0000313" key="8">
    <source>
        <dbReference type="Proteomes" id="UP000198717"/>
    </source>
</evidence>
<reference evidence="7 8" key="1">
    <citation type="submission" date="2016-10" db="EMBL/GenBank/DDBJ databases">
        <authorList>
            <person name="Varghese N."/>
            <person name="Submissions S."/>
        </authorList>
    </citation>
    <scope>NUCLEOTIDE SEQUENCE [LARGE SCALE GENOMIC DNA]</scope>
    <source>
        <strain evidence="7 8">DSM 2260</strain>
    </source>
</reference>
<dbReference type="RefSeq" id="WP_090493098.1">
    <property type="nucleotide sequence ID" value="NZ_BJVY01000022.1"/>
</dbReference>
<dbReference type="GO" id="GO:0006935">
    <property type="term" value="P:chemotaxis"/>
    <property type="evidence" value="ECO:0007669"/>
    <property type="project" value="UniProtKB-UniRule"/>
</dbReference>
<dbReference type="EMBL" id="BJVY01000022">
    <property type="protein sequence ID" value="GEL72167.1"/>
    <property type="molecule type" value="Genomic_DNA"/>
</dbReference>
<dbReference type="GO" id="GO:0000156">
    <property type="term" value="F:phosphorelay response regulator activity"/>
    <property type="evidence" value="ECO:0007669"/>
    <property type="project" value="InterPro"/>
</dbReference>
<feature type="active site" evidence="4">
    <location>
        <position position="45"/>
    </location>
</feature>
<comment type="catalytic activity">
    <reaction evidence="3">
        <text>[protein]-L-glutamate 5-O-methyl ester + H2O = L-glutamyl-[protein] + methanol + H(+)</text>
        <dbReference type="Rhea" id="RHEA:23236"/>
        <dbReference type="Rhea" id="RHEA-COMP:10208"/>
        <dbReference type="Rhea" id="RHEA-COMP:10311"/>
        <dbReference type="ChEBI" id="CHEBI:15377"/>
        <dbReference type="ChEBI" id="CHEBI:15378"/>
        <dbReference type="ChEBI" id="CHEBI:17790"/>
        <dbReference type="ChEBI" id="CHEBI:29973"/>
        <dbReference type="ChEBI" id="CHEBI:82795"/>
        <dbReference type="EC" id="3.1.1.61"/>
    </reaction>
</comment>
<evidence type="ECO:0000313" key="9">
    <source>
        <dbReference type="Proteomes" id="UP000321224"/>
    </source>
</evidence>
<protein>
    <recommendedName>
        <fullName evidence="2">protein-glutamate methylesterase</fullName>
        <ecNumber evidence="2">3.1.1.61</ecNumber>
    </recommendedName>
</protein>
<gene>
    <name evidence="6" type="primary">cheB</name>
    <name evidence="6" type="ORF">MVI01_39510</name>
    <name evidence="7" type="ORF">SAMN04488504_11366</name>
</gene>
<dbReference type="SUPFAM" id="SSF52738">
    <property type="entry name" value="Methylesterase CheB, C-terminal domain"/>
    <property type="match status" value="1"/>
</dbReference>